<name>A0A0R3DNY0_9BRAD</name>
<accession>A0A0R3DNY0</accession>
<proteinExistence type="predicted"/>
<evidence type="ECO:0008006" key="3">
    <source>
        <dbReference type="Google" id="ProtNLM"/>
    </source>
</evidence>
<organism evidence="1 2">
    <name type="scientific">Bradyrhizobium manausense</name>
    <dbReference type="NCBI Taxonomy" id="989370"/>
    <lineage>
        <taxon>Bacteria</taxon>
        <taxon>Pseudomonadati</taxon>
        <taxon>Pseudomonadota</taxon>
        <taxon>Alphaproteobacteria</taxon>
        <taxon>Hyphomicrobiales</taxon>
        <taxon>Nitrobacteraceae</taxon>
        <taxon>Bradyrhizobium</taxon>
    </lineage>
</organism>
<dbReference type="EMBL" id="LJYG01000089">
    <property type="protein sequence ID" value="KRQ09324.1"/>
    <property type="molecule type" value="Genomic_DNA"/>
</dbReference>
<keyword evidence="2" id="KW-1185">Reference proteome</keyword>
<gene>
    <name evidence="1" type="ORF">AOQ71_20940</name>
</gene>
<dbReference type="AlphaFoldDB" id="A0A0R3DNY0"/>
<protein>
    <recommendedName>
        <fullName evidence="3">RepB-like DNA primase domain-containing protein</fullName>
    </recommendedName>
</protein>
<evidence type="ECO:0000313" key="1">
    <source>
        <dbReference type="EMBL" id="KRQ09324.1"/>
    </source>
</evidence>
<sequence length="331" mass="36409">MRSSYINRASQAQPEPSSLAPNVAGISAHVSTLFSPDFVHGHPDGWIEIAYARPGEPLNKSRIFPAHDLKEIIDFVTKVNAAGFNVYIGAALRQGNRPLSGRANKSHFAAARYAWIEYDAAGDHERVVAICKAQRIEPALMVVTGNTPYKRCHLYFQLADAISNSDELKITNAALKELFGSDHVDDPARVLRVGGTVNYASPAKVARGYVTEVTTVHANRRPGIYSVEALCALRPRRTELDYFLAYGEAHLPKRGRNADELLALLDASREPHQWWNSIRSATASMVGKGWPEQAVMFACAPYAAGGIYDKDVQKLYDDAVAKFGKKLEVQS</sequence>
<comment type="caution">
    <text evidence="1">The sequence shown here is derived from an EMBL/GenBank/DDBJ whole genome shotgun (WGS) entry which is preliminary data.</text>
</comment>
<evidence type="ECO:0000313" key="2">
    <source>
        <dbReference type="Proteomes" id="UP000051936"/>
    </source>
</evidence>
<reference evidence="1 2" key="1">
    <citation type="submission" date="2015-09" db="EMBL/GenBank/DDBJ databases">
        <title>Draft Genome Sequence of Bradyrhizobium manausense Strain BR 3351T, a Novel Symbiotic Nitrogen-Fixing Alphaproteobacterium Isolated from Brazilian Amazon Rain Forest.</title>
        <authorList>
            <person name="De Araujo J.L."/>
            <person name="Zilli J.E."/>
        </authorList>
    </citation>
    <scope>NUCLEOTIDE SEQUENCE [LARGE SCALE GENOMIC DNA]</scope>
    <source>
        <strain evidence="1 2">BR3351</strain>
    </source>
</reference>
<dbReference type="Proteomes" id="UP000051936">
    <property type="component" value="Unassembled WGS sequence"/>
</dbReference>